<evidence type="ECO:0000313" key="2">
    <source>
        <dbReference type="Proteomes" id="UP000656077"/>
    </source>
</evidence>
<name>A0A964RNP3_9CLOT</name>
<dbReference type="RefSeq" id="WP_160359694.1">
    <property type="nucleotide sequence ID" value="NZ_WSRQ01000022.1"/>
</dbReference>
<protein>
    <submittedName>
        <fullName evidence="1">Uncharacterized protein</fullName>
    </submittedName>
</protein>
<accession>A0A964RNP3</accession>
<gene>
    <name evidence="1" type="ORF">GKZ28_14225</name>
</gene>
<comment type="caution">
    <text evidence="1">The sequence shown here is derived from an EMBL/GenBank/DDBJ whole genome shotgun (WGS) entry which is preliminary data.</text>
</comment>
<evidence type="ECO:0000313" key="1">
    <source>
        <dbReference type="EMBL" id="MVX64850.1"/>
    </source>
</evidence>
<dbReference type="Proteomes" id="UP000656077">
    <property type="component" value="Unassembled WGS sequence"/>
</dbReference>
<reference evidence="1" key="1">
    <citation type="submission" date="2019-12" db="EMBL/GenBank/DDBJ databases">
        <title>Microbes associate with the intestines of laboratory mice.</title>
        <authorList>
            <person name="Navarre W."/>
            <person name="Wong E."/>
        </authorList>
    </citation>
    <scope>NUCLEOTIDE SEQUENCE</scope>
    <source>
        <strain evidence="1">NM79_F5</strain>
    </source>
</reference>
<proteinExistence type="predicted"/>
<dbReference type="EMBL" id="WSRQ01000022">
    <property type="protein sequence ID" value="MVX64850.1"/>
    <property type="molecule type" value="Genomic_DNA"/>
</dbReference>
<organism evidence="1 2">
    <name type="scientific">Clostridium chromiireducens</name>
    <dbReference type="NCBI Taxonomy" id="225345"/>
    <lineage>
        <taxon>Bacteria</taxon>
        <taxon>Bacillati</taxon>
        <taxon>Bacillota</taxon>
        <taxon>Clostridia</taxon>
        <taxon>Eubacteriales</taxon>
        <taxon>Clostridiaceae</taxon>
        <taxon>Clostridium</taxon>
    </lineage>
</organism>
<sequence>MSNILKNIVAVILGAVVFVQIYCINIKKNEKNIKVYNTLGNTQKHKALNELYEELSCIEEKDIIAANKRDNVWYLKIKISGNKEELLNDISKLRNYDISDYEISKKEDKCNIVLEISAKESI</sequence>
<dbReference type="AlphaFoldDB" id="A0A964RNP3"/>